<dbReference type="GO" id="GO:0016994">
    <property type="term" value="F:precorrin-6A reductase activity"/>
    <property type="evidence" value="ECO:0007669"/>
    <property type="project" value="InterPro"/>
</dbReference>
<dbReference type="Proteomes" id="UP000186019">
    <property type="component" value="Unassembled WGS sequence"/>
</dbReference>
<dbReference type="EMBL" id="FTNV01000001">
    <property type="protein sequence ID" value="SIR86141.1"/>
    <property type="molecule type" value="Genomic_DNA"/>
</dbReference>
<dbReference type="GO" id="GO:0009236">
    <property type="term" value="P:cobalamin biosynthetic process"/>
    <property type="evidence" value="ECO:0007669"/>
    <property type="project" value="UniProtKB-UniPathway"/>
</dbReference>
<evidence type="ECO:0000313" key="5">
    <source>
        <dbReference type="Proteomes" id="UP000186019"/>
    </source>
</evidence>
<organism evidence="4 5">
    <name type="scientific">Roseovarius nanhaiticus</name>
    <dbReference type="NCBI Taxonomy" id="573024"/>
    <lineage>
        <taxon>Bacteria</taxon>
        <taxon>Pseudomonadati</taxon>
        <taxon>Pseudomonadota</taxon>
        <taxon>Alphaproteobacteria</taxon>
        <taxon>Rhodobacterales</taxon>
        <taxon>Roseobacteraceae</taxon>
        <taxon>Roseovarius</taxon>
    </lineage>
</organism>
<dbReference type="UniPathway" id="UPA00148"/>
<dbReference type="InterPro" id="IPR003723">
    <property type="entry name" value="Precorrin-6x_reduct"/>
</dbReference>
<gene>
    <name evidence="4" type="ORF">SAMN05421666_0148</name>
</gene>
<protein>
    <submittedName>
        <fullName evidence="4">Precorrin-6A/cobalt-precorrin-6A reductase</fullName>
    </submittedName>
</protein>
<proteinExistence type="predicted"/>
<evidence type="ECO:0000256" key="3">
    <source>
        <dbReference type="ARBA" id="ARBA00023002"/>
    </source>
</evidence>
<name>A0A1N7EDG8_9RHOB</name>
<dbReference type="STRING" id="573024.SAMN05216208_1986"/>
<dbReference type="OrthoDB" id="5183775at2"/>
<sequence length="235" mass="25301">MTLLLVAGTGEARALASSLTDAGVAHAIWLPEDARIDSTGQADHRGPLKEFLQSLRPQAVLDASHPFAVETSWIAARFCAENAVPYCLLRRPEWTAQEGDLWTHVTSDADAARQIPPGSSVLVASGREGLMAYAARPDCRIFCRQIGAPGVPCPLPNGDWLVQQPPFPVSEELELFQRLGIDWLVLRNAGSVRAETKLTAARLLGVRVAMIARPAPPEGTQVATVAEALDWARAP</sequence>
<evidence type="ECO:0000256" key="1">
    <source>
        <dbReference type="ARBA" id="ARBA00004953"/>
    </source>
</evidence>
<keyword evidence="5" id="KW-1185">Reference proteome</keyword>
<evidence type="ECO:0000256" key="2">
    <source>
        <dbReference type="ARBA" id="ARBA00022573"/>
    </source>
</evidence>
<reference evidence="4 5" key="1">
    <citation type="submission" date="2017-01" db="EMBL/GenBank/DDBJ databases">
        <authorList>
            <person name="Mah S.A."/>
            <person name="Swanson W.J."/>
            <person name="Moy G.W."/>
            <person name="Vacquier V.D."/>
        </authorList>
    </citation>
    <scope>NUCLEOTIDE SEQUENCE [LARGE SCALE GENOMIC DNA]</scope>
    <source>
        <strain evidence="4 5">DSM 29590</strain>
    </source>
</reference>
<dbReference type="RefSeq" id="WP_076530121.1">
    <property type="nucleotide sequence ID" value="NZ_FOAC01000001.1"/>
</dbReference>
<keyword evidence="2" id="KW-0169">Cobalamin biosynthesis</keyword>
<accession>A0A1N7EDG8</accession>
<dbReference type="PANTHER" id="PTHR36925:SF1">
    <property type="entry name" value="COBALT-PRECORRIN-6A REDUCTASE"/>
    <property type="match status" value="1"/>
</dbReference>
<comment type="pathway">
    <text evidence="1">Cofactor biosynthesis; adenosylcobalamin biosynthesis.</text>
</comment>
<evidence type="ECO:0000313" key="4">
    <source>
        <dbReference type="EMBL" id="SIR86141.1"/>
    </source>
</evidence>
<dbReference type="PANTHER" id="PTHR36925">
    <property type="entry name" value="COBALT-PRECORRIN-6A REDUCTASE"/>
    <property type="match status" value="1"/>
</dbReference>
<keyword evidence="3" id="KW-0560">Oxidoreductase</keyword>
<dbReference type="Pfam" id="PF02571">
    <property type="entry name" value="CbiJ"/>
    <property type="match status" value="1"/>
</dbReference>
<dbReference type="AlphaFoldDB" id="A0A1N7EDG8"/>
<dbReference type="PROSITE" id="PS51014">
    <property type="entry name" value="COBK_CBIJ"/>
    <property type="match status" value="1"/>
</dbReference>